<dbReference type="Gene3D" id="3.30.565.10">
    <property type="entry name" value="Histidine kinase-like ATPase, C-terminal domain"/>
    <property type="match status" value="1"/>
</dbReference>
<evidence type="ECO:0000259" key="6">
    <source>
        <dbReference type="PROSITE" id="PS50109"/>
    </source>
</evidence>
<dbReference type="EMBL" id="VUOC01000002">
    <property type="protein sequence ID" value="KAA2242776.1"/>
    <property type="molecule type" value="Genomic_DNA"/>
</dbReference>
<dbReference type="PANTHER" id="PTHR43547">
    <property type="entry name" value="TWO-COMPONENT HISTIDINE KINASE"/>
    <property type="match status" value="1"/>
</dbReference>
<dbReference type="Gene3D" id="2.60.40.10">
    <property type="entry name" value="Immunoglobulins"/>
    <property type="match status" value="1"/>
</dbReference>
<reference evidence="7 8" key="1">
    <citation type="submission" date="2019-09" db="EMBL/GenBank/DDBJ databases">
        <title>Chitinophaga ginsengihumi sp. nov., isolated from soil of ginseng rhizosphere.</title>
        <authorList>
            <person name="Lee J."/>
        </authorList>
    </citation>
    <scope>NUCLEOTIDE SEQUENCE [LARGE SCALE GENOMIC DNA]</scope>
    <source>
        <strain evidence="7 8">BN140078</strain>
    </source>
</reference>
<dbReference type="Proteomes" id="UP000324611">
    <property type="component" value="Unassembled WGS sequence"/>
</dbReference>
<dbReference type="InterPro" id="IPR005467">
    <property type="entry name" value="His_kinase_dom"/>
</dbReference>
<feature type="domain" description="Histidine kinase" evidence="6">
    <location>
        <begin position="717"/>
        <end position="935"/>
    </location>
</feature>
<evidence type="ECO:0000256" key="4">
    <source>
        <dbReference type="SAM" id="Phobius"/>
    </source>
</evidence>
<dbReference type="InterPro" id="IPR003594">
    <property type="entry name" value="HATPase_dom"/>
</dbReference>
<dbReference type="InterPro" id="IPR003661">
    <property type="entry name" value="HisK_dim/P_dom"/>
</dbReference>
<evidence type="ECO:0000256" key="5">
    <source>
        <dbReference type="SAM" id="SignalP"/>
    </source>
</evidence>
<name>A0A5B2VX51_9BACT</name>
<dbReference type="AlphaFoldDB" id="A0A5B2VX51"/>
<dbReference type="Gene3D" id="2.130.10.10">
    <property type="entry name" value="YVTN repeat-like/Quinoprotein amine dehydrogenase"/>
    <property type="match status" value="2"/>
</dbReference>
<comment type="catalytic activity">
    <reaction evidence="1">
        <text>ATP + protein L-histidine = ADP + protein N-phospho-L-histidine.</text>
        <dbReference type="EC" id="2.7.13.3"/>
    </reaction>
</comment>
<reference evidence="7 8" key="2">
    <citation type="submission" date="2019-09" db="EMBL/GenBank/DDBJ databases">
        <authorList>
            <person name="Jin C."/>
        </authorList>
    </citation>
    <scope>NUCLEOTIDE SEQUENCE [LARGE SCALE GENOMIC DNA]</scope>
    <source>
        <strain evidence="7 8">BN140078</strain>
    </source>
</reference>
<dbReference type="SUPFAM" id="SSF47384">
    <property type="entry name" value="Homodimeric domain of signal transducing histidine kinase"/>
    <property type="match status" value="1"/>
</dbReference>
<evidence type="ECO:0000313" key="8">
    <source>
        <dbReference type="Proteomes" id="UP000324611"/>
    </source>
</evidence>
<sequence>MEFNIGLLIPLLLSLNSAFALSDTAHYTQQRYTDENGLPQNTVRAIAPDKAGFLWLATEDGLVRFDGGSRFRHFNKSDLGISSSGVSYIYANAAHSKLFAVTDGRQVIGIDNGNAGLLSDTIAAAALFGRPLKNASQRAYMITGLPDLRMNHTVIKRCLLPVKPHAAFLITSDSVYYQEGQRPLYGLSFPHNNFQRFFVLGGQLYYMMPSGQIQGFYREEVKAMTLTGDILQHAARNGARAMALYWNPAAEEVFIYLEQACYILERLPDGRLNTRLVVRDVDFERNQIISVYYDAVHARVFLGSLSNGLYVFTRRQFSVAGSGSVADSGSYTWDKDQQALCKFNSRGRLLRKWKCRASISDISHMQLETPDRLWVGTDNGLYCLELSSGRIDTVRGLEGVPIRSVSISFPGRVWITTYDDGIFLYRNNRLTAFPLDRQKCLLSSHYIIEDNRGYCWIATNKGLFQAAQGDLLAYADKRQRYIYYYRYAKERGFQGNEFNGSCQPYTLQRDSSNISLPSLDGLVCFSPAKVTPELPGKAMFIDQASLNGKPVAYRDTLLLPHAFQQLKLHVSVPYFGDPYNLQLTYTLSEGEEDTLWLPLGSDHSLSFSTLASGSHRLRIRMINGFGKNNYTEKVVLFMVRQAYYETTWFHLLIALMLVAGTALYTRLRTYRIQQQKQALESKVFARTGQLESALASLTLSEKKLRRQARIQERLIASITHDIKTPMKYLMMLSANMSWKENEQPAPEMMARSAKAIYDASYRMYYLIENLIRYIKTHVKNGSAVMEEIDLQELVEEKIDIFNSIAAAQSTTIINKVQPDLPCYTNFQLLAVVIHNLLDNAVKNTRDGTIEVYASVYGGKITIYIEDSGTGLPPELLDWIRRHDAGNSKQEEAVSPVQSGMGLVIVMELLDMVNGRLIAENKPYAGARIGIELDAN</sequence>
<evidence type="ECO:0000313" key="7">
    <source>
        <dbReference type="EMBL" id="KAA2242776.1"/>
    </source>
</evidence>
<feature type="chain" id="PRO_5022828335" description="histidine kinase" evidence="5">
    <location>
        <begin position="23"/>
        <end position="935"/>
    </location>
</feature>
<feature type="transmembrane region" description="Helical" evidence="4">
    <location>
        <begin position="648"/>
        <end position="667"/>
    </location>
</feature>
<dbReference type="PROSITE" id="PS50109">
    <property type="entry name" value="HIS_KIN"/>
    <property type="match status" value="1"/>
</dbReference>
<protein>
    <recommendedName>
        <fullName evidence="2">histidine kinase</fullName>
        <ecNumber evidence="2">2.7.13.3</ecNumber>
    </recommendedName>
</protein>
<evidence type="ECO:0000256" key="1">
    <source>
        <dbReference type="ARBA" id="ARBA00000085"/>
    </source>
</evidence>
<dbReference type="InterPro" id="IPR011110">
    <property type="entry name" value="Reg_prop"/>
</dbReference>
<dbReference type="SUPFAM" id="SSF63829">
    <property type="entry name" value="Calcium-dependent phosphotriesterase"/>
    <property type="match status" value="1"/>
</dbReference>
<organism evidence="7 8">
    <name type="scientific">Chitinophaga agrisoli</name>
    <dbReference type="NCBI Taxonomy" id="2607653"/>
    <lineage>
        <taxon>Bacteria</taxon>
        <taxon>Pseudomonadati</taxon>
        <taxon>Bacteroidota</taxon>
        <taxon>Chitinophagia</taxon>
        <taxon>Chitinophagales</taxon>
        <taxon>Chitinophagaceae</taxon>
        <taxon>Chitinophaga</taxon>
    </lineage>
</organism>
<dbReference type="InterPro" id="IPR036890">
    <property type="entry name" value="HATPase_C_sf"/>
</dbReference>
<dbReference type="SUPFAM" id="SSF55874">
    <property type="entry name" value="ATPase domain of HSP90 chaperone/DNA topoisomerase II/histidine kinase"/>
    <property type="match status" value="1"/>
</dbReference>
<dbReference type="InterPro" id="IPR036097">
    <property type="entry name" value="HisK_dim/P_sf"/>
</dbReference>
<dbReference type="InterPro" id="IPR015943">
    <property type="entry name" value="WD40/YVTN_repeat-like_dom_sf"/>
</dbReference>
<dbReference type="EC" id="2.7.13.3" evidence="2"/>
<keyword evidence="4" id="KW-0812">Transmembrane</keyword>
<evidence type="ECO:0000256" key="3">
    <source>
        <dbReference type="ARBA" id="ARBA00022553"/>
    </source>
</evidence>
<keyword evidence="4" id="KW-1133">Transmembrane helix</keyword>
<comment type="caution">
    <text evidence="7">The sequence shown here is derived from an EMBL/GenBank/DDBJ whole genome shotgun (WGS) entry which is preliminary data.</text>
</comment>
<keyword evidence="4" id="KW-0472">Membrane</keyword>
<feature type="signal peptide" evidence="5">
    <location>
        <begin position="1"/>
        <end position="22"/>
    </location>
</feature>
<dbReference type="PANTHER" id="PTHR43547:SF2">
    <property type="entry name" value="HYBRID SIGNAL TRANSDUCTION HISTIDINE KINASE C"/>
    <property type="match status" value="1"/>
</dbReference>
<accession>A0A5B2VX51</accession>
<dbReference type="SMART" id="SM00387">
    <property type="entry name" value="HATPase_c"/>
    <property type="match status" value="1"/>
</dbReference>
<dbReference type="Pfam" id="PF02518">
    <property type="entry name" value="HATPase_c"/>
    <property type="match status" value="1"/>
</dbReference>
<gene>
    <name evidence="7" type="ORF">F0L74_09620</name>
</gene>
<dbReference type="GO" id="GO:0000155">
    <property type="term" value="F:phosphorelay sensor kinase activity"/>
    <property type="evidence" value="ECO:0007669"/>
    <property type="project" value="InterPro"/>
</dbReference>
<dbReference type="InterPro" id="IPR013783">
    <property type="entry name" value="Ig-like_fold"/>
</dbReference>
<keyword evidence="8" id="KW-1185">Reference proteome</keyword>
<proteinExistence type="predicted"/>
<keyword evidence="3" id="KW-0597">Phosphoprotein</keyword>
<dbReference type="Gene3D" id="1.10.287.130">
    <property type="match status" value="1"/>
</dbReference>
<evidence type="ECO:0000256" key="2">
    <source>
        <dbReference type="ARBA" id="ARBA00012438"/>
    </source>
</evidence>
<dbReference type="Pfam" id="PF07494">
    <property type="entry name" value="Reg_prop"/>
    <property type="match status" value="1"/>
</dbReference>
<dbReference type="CDD" id="cd00082">
    <property type="entry name" value="HisKA"/>
    <property type="match status" value="1"/>
</dbReference>
<keyword evidence="5" id="KW-0732">Signal</keyword>